<evidence type="ECO:0000256" key="2">
    <source>
        <dbReference type="ARBA" id="ARBA00022700"/>
    </source>
</evidence>
<evidence type="ECO:0000313" key="6">
    <source>
        <dbReference type="RefSeq" id="XP_005094846.1"/>
    </source>
</evidence>
<proteinExistence type="inferred from homology"/>
<evidence type="ECO:0000256" key="4">
    <source>
        <dbReference type="SAM" id="Phobius"/>
    </source>
</evidence>
<sequence>MVPSERVDAIDNHSSGANISGGGGSGGVTTNHVSSNTSHDNSNVAGGCPTTVGGSNNGNSVHSRTPDVEPGDPKGPPTRQECSKLVYGLSREVAVYCCISMSLGGVSDSYVLRDELKSTGNKTYELALLCKRRLMPLLMSKRLKDEEREDVERLYRIFAGCVEMLQSEFVRAITLQAIFPLWDSSTLLIQTGISEGLLHRKLCTNLESLDVTDLQRKMMDREEAMNVEKKVATLQEMLYSTSQLMDVQPWDCKPDTDHTKIDVETSDAEQEGSDVAEGETHVNTGSPRHRKCIWILVLVLGCMVVVAGVLGLALALNKSDSSDD</sequence>
<accession>A0ABM0ZWH5</accession>
<comment type="similarity">
    <text evidence="1">Belongs to the RGS7BP/RGS9BP family.</text>
</comment>
<dbReference type="PANTHER" id="PTHR21029">
    <property type="entry name" value="R-SEVEN BINDING PROTEIN (R7BP) HOMOLOG"/>
    <property type="match status" value="1"/>
</dbReference>
<dbReference type="InterPro" id="IPR026512">
    <property type="entry name" value="RGS7BP/RGS9BP"/>
</dbReference>
<keyword evidence="2" id="KW-0734">Signal transduction inhibitor</keyword>
<feature type="transmembrane region" description="Helical" evidence="4">
    <location>
        <begin position="293"/>
        <end position="316"/>
    </location>
</feature>
<evidence type="ECO:0000313" key="5">
    <source>
        <dbReference type="Proteomes" id="UP000694888"/>
    </source>
</evidence>
<feature type="region of interest" description="Disordered" evidence="3">
    <location>
        <begin position="1"/>
        <end position="79"/>
    </location>
</feature>
<feature type="compositionally biased region" description="Acidic residues" evidence="3">
    <location>
        <begin position="265"/>
        <end position="277"/>
    </location>
</feature>
<evidence type="ECO:0000256" key="3">
    <source>
        <dbReference type="SAM" id="MobiDB-lite"/>
    </source>
</evidence>
<feature type="region of interest" description="Disordered" evidence="3">
    <location>
        <begin position="265"/>
        <end position="286"/>
    </location>
</feature>
<keyword evidence="4" id="KW-0472">Membrane</keyword>
<feature type="compositionally biased region" description="Basic and acidic residues" evidence="3">
    <location>
        <begin position="1"/>
        <end position="11"/>
    </location>
</feature>
<gene>
    <name evidence="6 7" type="primary">LOC101863735</name>
</gene>
<dbReference type="RefSeq" id="XP_012935957.1">
    <property type="nucleotide sequence ID" value="XM_013080503.2"/>
</dbReference>
<keyword evidence="4" id="KW-1133">Transmembrane helix</keyword>
<name>A0ABM0ZWH5_APLCA</name>
<organism evidence="5 7">
    <name type="scientific">Aplysia californica</name>
    <name type="common">California sea hare</name>
    <dbReference type="NCBI Taxonomy" id="6500"/>
    <lineage>
        <taxon>Eukaryota</taxon>
        <taxon>Metazoa</taxon>
        <taxon>Spiralia</taxon>
        <taxon>Lophotrochozoa</taxon>
        <taxon>Mollusca</taxon>
        <taxon>Gastropoda</taxon>
        <taxon>Heterobranchia</taxon>
        <taxon>Euthyneura</taxon>
        <taxon>Tectipleura</taxon>
        <taxon>Aplysiida</taxon>
        <taxon>Aplysioidea</taxon>
        <taxon>Aplysiidae</taxon>
        <taxon>Aplysia</taxon>
    </lineage>
</organism>
<dbReference type="RefSeq" id="XP_005094846.1">
    <property type="nucleotide sequence ID" value="XM_005094789.3"/>
</dbReference>
<protein>
    <submittedName>
        <fullName evidence="6 7">Regulator of G-protein signaling 9-binding protein</fullName>
    </submittedName>
</protein>
<keyword evidence="5" id="KW-1185">Reference proteome</keyword>
<reference evidence="6 7" key="1">
    <citation type="submission" date="2025-05" db="UniProtKB">
        <authorList>
            <consortium name="RefSeq"/>
        </authorList>
    </citation>
    <scope>IDENTIFICATION</scope>
</reference>
<evidence type="ECO:0000256" key="1">
    <source>
        <dbReference type="ARBA" id="ARBA00007457"/>
    </source>
</evidence>
<keyword evidence="4" id="KW-0812">Transmembrane</keyword>
<dbReference type="GeneID" id="101863735"/>
<dbReference type="Proteomes" id="UP000694888">
    <property type="component" value="Unplaced"/>
</dbReference>
<evidence type="ECO:0000313" key="7">
    <source>
        <dbReference type="RefSeq" id="XP_012935957.1"/>
    </source>
</evidence>
<feature type="compositionally biased region" description="Polar residues" evidence="3">
    <location>
        <begin position="52"/>
        <end position="63"/>
    </location>
</feature>